<accession>A0ABY2SSB5</accession>
<dbReference type="InterPro" id="IPR035906">
    <property type="entry name" value="MetI-like_sf"/>
</dbReference>
<feature type="transmembrane region" description="Helical" evidence="10">
    <location>
        <begin position="15"/>
        <end position="39"/>
    </location>
</feature>
<comment type="subcellular location">
    <subcellularLocation>
        <location evidence="2">Cell inner membrane</location>
        <topology evidence="2">Multi-pass membrane protein</topology>
    </subcellularLocation>
    <subcellularLocation>
        <location evidence="10">Cell membrane</location>
        <topology evidence="10">Multi-pass membrane protein</topology>
    </subcellularLocation>
</comment>
<evidence type="ECO:0000256" key="5">
    <source>
        <dbReference type="ARBA" id="ARBA00022475"/>
    </source>
</evidence>
<evidence type="ECO:0000256" key="9">
    <source>
        <dbReference type="ARBA" id="ARBA00023136"/>
    </source>
</evidence>
<protein>
    <submittedName>
        <fullName evidence="12">Amino acid ABC transporter permease</fullName>
    </submittedName>
</protein>
<sequence>MHVIITGWPQLMSGLLMTLQLTLISAAIGIVAGFLLSLIAMSRFRVLRWPAVVFIELFRCTPALVQIVWIFYCVPIFIHVYWNPFAMAVLALSLNVTAFNAEAYRAAIQTIPSSHHDACVALGLSPFKKTVYVVFPQAFMMAIPVLLTNTIGLLQQTSLVAIVAIADLMYQGKSLATEFYRPIEVYTTVALIYFAVSLPLSQLVGMYEKRLHRMSQ</sequence>
<comment type="function">
    <text evidence="1">Part of the binding-protein-dependent transport system for glutamine; probably responsible for the translocation of the substrate across the membrane.</text>
</comment>
<dbReference type="Gene3D" id="1.10.3720.10">
    <property type="entry name" value="MetI-like"/>
    <property type="match status" value="1"/>
</dbReference>
<evidence type="ECO:0000313" key="13">
    <source>
        <dbReference type="Proteomes" id="UP000305202"/>
    </source>
</evidence>
<dbReference type="InterPro" id="IPR010065">
    <property type="entry name" value="AA_ABC_transptr_permease_3TM"/>
</dbReference>
<keyword evidence="7" id="KW-0029">Amino-acid transport</keyword>
<feature type="transmembrane region" description="Helical" evidence="10">
    <location>
        <begin position="78"/>
        <end position="99"/>
    </location>
</feature>
<evidence type="ECO:0000313" key="12">
    <source>
        <dbReference type="EMBL" id="TKI07015.1"/>
    </source>
</evidence>
<feature type="transmembrane region" description="Helical" evidence="10">
    <location>
        <begin position="51"/>
        <end position="72"/>
    </location>
</feature>
<keyword evidence="5" id="KW-1003">Cell membrane</keyword>
<organism evidence="12 13">
    <name type="scientific">Martelella alba</name>
    <dbReference type="NCBI Taxonomy" id="2590451"/>
    <lineage>
        <taxon>Bacteria</taxon>
        <taxon>Pseudomonadati</taxon>
        <taxon>Pseudomonadota</taxon>
        <taxon>Alphaproteobacteria</taxon>
        <taxon>Hyphomicrobiales</taxon>
        <taxon>Aurantimonadaceae</taxon>
        <taxon>Martelella</taxon>
    </lineage>
</organism>
<dbReference type="NCBIfam" id="TIGR01726">
    <property type="entry name" value="HEQRo_perm_3TM"/>
    <property type="match status" value="1"/>
</dbReference>
<proteinExistence type="inferred from homology"/>
<feature type="domain" description="ABC transmembrane type-1" evidence="11">
    <location>
        <begin position="15"/>
        <end position="204"/>
    </location>
</feature>
<dbReference type="Proteomes" id="UP000305202">
    <property type="component" value="Unassembled WGS sequence"/>
</dbReference>
<comment type="caution">
    <text evidence="12">The sequence shown here is derived from an EMBL/GenBank/DDBJ whole genome shotgun (WGS) entry which is preliminary data.</text>
</comment>
<dbReference type="Pfam" id="PF00528">
    <property type="entry name" value="BPD_transp_1"/>
    <property type="match status" value="1"/>
</dbReference>
<evidence type="ECO:0000259" key="11">
    <source>
        <dbReference type="PROSITE" id="PS50928"/>
    </source>
</evidence>
<dbReference type="PANTHER" id="PTHR30614:SF20">
    <property type="entry name" value="GLUTAMINE TRANSPORT SYSTEM PERMEASE PROTEIN GLNP"/>
    <property type="match status" value="1"/>
</dbReference>
<evidence type="ECO:0000256" key="1">
    <source>
        <dbReference type="ARBA" id="ARBA00003159"/>
    </source>
</evidence>
<evidence type="ECO:0000256" key="3">
    <source>
        <dbReference type="ARBA" id="ARBA00010072"/>
    </source>
</evidence>
<name>A0ABY2SSB5_9HYPH</name>
<keyword evidence="13" id="KW-1185">Reference proteome</keyword>
<evidence type="ECO:0000256" key="10">
    <source>
        <dbReference type="RuleBase" id="RU363032"/>
    </source>
</evidence>
<feature type="transmembrane region" description="Helical" evidence="10">
    <location>
        <begin position="185"/>
        <end position="207"/>
    </location>
</feature>
<gene>
    <name evidence="12" type="ORF">FCN80_08595</name>
</gene>
<keyword evidence="6 10" id="KW-0812">Transmembrane</keyword>
<evidence type="ECO:0000256" key="2">
    <source>
        <dbReference type="ARBA" id="ARBA00004429"/>
    </source>
</evidence>
<keyword evidence="4 10" id="KW-0813">Transport</keyword>
<reference evidence="12 13" key="1">
    <citation type="submission" date="2019-04" db="EMBL/GenBank/DDBJ databases">
        <authorList>
            <person name="Li M."/>
            <person name="Gao C."/>
        </authorList>
    </citation>
    <scope>NUCLEOTIDE SEQUENCE [LARGE SCALE GENOMIC DNA]</scope>
    <source>
        <strain evidence="12 13">BGMRC 2031</strain>
    </source>
</reference>
<evidence type="ECO:0000256" key="4">
    <source>
        <dbReference type="ARBA" id="ARBA00022448"/>
    </source>
</evidence>
<dbReference type="PANTHER" id="PTHR30614">
    <property type="entry name" value="MEMBRANE COMPONENT OF AMINO ACID ABC TRANSPORTER"/>
    <property type="match status" value="1"/>
</dbReference>
<evidence type="ECO:0000256" key="8">
    <source>
        <dbReference type="ARBA" id="ARBA00022989"/>
    </source>
</evidence>
<dbReference type="EMBL" id="SZPQ01000009">
    <property type="protein sequence ID" value="TKI07015.1"/>
    <property type="molecule type" value="Genomic_DNA"/>
</dbReference>
<dbReference type="SUPFAM" id="SSF161098">
    <property type="entry name" value="MetI-like"/>
    <property type="match status" value="1"/>
</dbReference>
<keyword evidence="9 10" id="KW-0472">Membrane</keyword>
<feature type="transmembrane region" description="Helical" evidence="10">
    <location>
        <begin position="138"/>
        <end position="165"/>
    </location>
</feature>
<comment type="similarity">
    <text evidence="3">Belongs to the binding-protein-dependent transport system permease family. HisMQ subfamily.</text>
</comment>
<keyword evidence="8 10" id="KW-1133">Transmembrane helix</keyword>
<dbReference type="InterPro" id="IPR043429">
    <property type="entry name" value="ArtM/GltK/GlnP/TcyL/YhdX-like"/>
</dbReference>
<dbReference type="InterPro" id="IPR000515">
    <property type="entry name" value="MetI-like"/>
</dbReference>
<dbReference type="CDD" id="cd06261">
    <property type="entry name" value="TM_PBP2"/>
    <property type="match status" value="1"/>
</dbReference>
<dbReference type="PROSITE" id="PS50928">
    <property type="entry name" value="ABC_TM1"/>
    <property type="match status" value="1"/>
</dbReference>
<evidence type="ECO:0000256" key="6">
    <source>
        <dbReference type="ARBA" id="ARBA00022692"/>
    </source>
</evidence>
<evidence type="ECO:0000256" key="7">
    <source>
        <dbReference type="ARBA" id="ARBA00022970"/>
    </source>
</evidence>